<gene>
    <name evidence="1" type="ORF">Y1Q_0003884</name>
</gene>
<dbReference type="AlphaFoldDB" id="A0A151MNP9"/>
<reference evidence="1 2" key="1">
    <citation type="journal article" date="2012" name="Genome Biol.">
        <title>Sequencing three crocodilian genomes to illuminate the evolution of archosaurs and amniotes.</title>
        <authorList>
            <person name="St John J.A."/>
            <person name="Braun E.L."/>
            <person name="Isberg S.R."/>
            <person name="Miles L.G."/>
            <person name="Chong A.Y."/>
            <person name="Gongora J."/>
            <person name="Dalzell P."/>
            <person name="Moran C."/>
            <person name="Bed'hom B."/>
            <person name="Abzhanov A."/>
            <person name="Burgess S.C."/>
            <person name="Cooksey A.M."/>
            <person name="Castoe T.A."/>
            <person name="Crawford N.G."/>
            <person name="Densmore L.D."/>
            <person name="Drew J.C."/>
            <person name="Edwards S.V."/>
            <person name="Faircloth B.C."/>
            <person name="Fujita M.K."/>
            <person name="Greenwold M.J."/>
            <person name="Hoffmann F.G."/>
            <person name="Howard J.M."/>
            <person name="Iguchi T."/>
            <person name="Janes D.E."/>
            <person name="Khan S.Y."/>
            <person name="Kohno S."/>
            <person name="de Koning A.J."/>
            <person name="Lance S.L."/>
            <person name="McCarthy F.M."/>
            <person name="McCormack J.E."/>
            <person name="Merchant M.E."/>
            <person name="Peterson D.G."/>
            <person name="Pollock D.D."/>
            <person name="Pourmand N."/>
            <person name="Raney B.J."/>
            <person name="Roessler K.A."/>
            <person name="Sanford J.R."/>
            <person name="Sawyer R.H."/>
            <person name="Schmidt C.J."/>
            <person name="Triplett E.W."/>
            <person name="Tuberville T.D."/>
            <person name="Venegas-Anaya M."/>
            <person name="Howard J.T."/>
            <person name="Jarvis E.D."/>
            <person name="Guillette L.J.Jr."/>
            <person name="Glenn T.C."/>
            <person name="Green R.E."/>
            <person name="Ray D.A."/>
        </authorList>
    </citation>
    <scope>NUCLEOTIDE SEQUENCE [LARGE SCALE GENOMIC DNA]</scope>
    <source>
        <strain evidence="1">KSC_2009_1</strain>
    </source>
</reference>
<sequence length="109" mass="12464">MEKYQLRNFPCQPWESGQQAEQELLLPASFPCVFELHQGRFSLLWVHPIIPDRDSLHSLHRGYPSTGNSSRACGTCYKRIGGLPFLLCWTIAFEVQSGKNYLSSSFSLR</sequence>
<keyword evidence="2" id="KW-1185">Reference proteome</keyword>
<evidence type="ECO:0000313" key="2">
    <source>
        <dbReference type="Proteomes" id="UP000050525"/>
    </source>
</evidence>
<dbReference type="EMBL" id="AKHW03005657">
    <property type="protein sequence ID" value="KYO26136.1"/>
    <property type="molecule type" value="Genomic_DNA"/>
</dbReference>
<accession>A0A151MNP9</accession>
<evidence type="ECO:0000313" key="1">
    <source>
        <dbReference type="EMBL" id="KYO26136.1"/>
    </source>
</evidence>
<comment type="caution">
    <text evidence="1">The sequence shown here is derived from an EMBL/GenBank/DDBJ whole genome shotgun (WGS) entry which is preliminary data.</text>
</comment>
<organism evidence="1 2">
    <name type="scientific">Alligator mississippiensis</name>
    <name type="common">American alligator</name>
    <dbReference type="NCBI Taxonomy" id="8496"/>
    <lineage>
        <taxon>Eukaryota</taxon>
        <taxon>Metazoa</taxon>
        <taxon>Chordata</taxon>
        <taxon>Craniata</taxon>
        <taxon>Vertebrata</taxon>
        <taxon>Euteleostomi</taxon>
        <taxon>Archelosauria</taxon>
        <taxon>Archosauria</taxon>
        <taxon>Crocodylia</taxon>
        <taxon>Alligatoridae</taxon>
        <taxon>Alligatorinae</taxon>
        <taxon>Alligator</taxon>
    </lineage>
</organism>
<proteinExistence type="predicted"/>
<dbReference type="Proteomes" id="UP000050525">
    <property type="component" value="Unassembled WGS sequence"/>
</dbReference>
<name>A0A151MNP9_ALLMI</name>
<protein>
    <submittedName>
        <fullName evidence="1">Uncharacterized protein</fullName>
    </submittedName>
</protein>